<accession>A0ABT4T2R3</accession>
<reference evidence="2 3" key="1">
    <citation type="submission" date="2022-11" db="EMBL/GenBank/DDBJ databases">
        <title>Nonomuraea corallina sp. nov., a new species of the genus Nonomuraea isolated from sea side sediment in Thai sea.</title>
        <authorList>
            <person name="Ngamcharungchit C."/>
            <person name="Matsumoto A."/>
            <person name="Suriyachadkun C."/>
            <person name="Panbangred W."/>
            <person name="Inahashi Y."/>
            <person name="Intra B."/>
        </authorList>
    </citation>
    <scope>NUCLEOTIDE SEQUENCE [LARGE SCALE GENOMIC DNA]</scope>
    <source>
        <strain evidence="2 3">DSM 43553</strain>
    </source>
</reference>
<dbReference type="Proteomes" id="UP001212498">
    <property type="component" value="Unassembled WGS sequence"/>
</dbReference>
<name>A0ABT4T2R3_9ACTN</name>
<dbReference type="CDD" id="cd00093">
    <property type="entry name" value="HTH_XRE"/>
    <property type="match status" value="1"/>
</dbReference>
<keyword evidence="3" id="KW-1185">Reference proteome</keyword>
<sequence>MRGLTEIVGGDFQRTGPTALRILVGSQLRRLREERNITRERAGYAIRGSHSKISRMEGGRCGFKIRDVEDLLTLYGVVERAERATLLLLAEQANQHGWWHDYRDVVPDWFEEYLGLEQDAELIRTHEIQYVPGLLQTEDYARAVIARGHGGESRERVESRVQLRMRRRELLDSSGRRLWAIVDEGALRRLVGGRDVMRAQLGHLVEMAGLAHVTLQVLPFSVEVAVGGVGPVTLLRFPQAELDDIVYLEQLASAQYLTKDAEAHPYRHLLNELSVHAPPPKATPGILRRIMEEL</sequence>
<dbReference type="InterPro" id="IPR043917">
    <property type="entry name" value="DUF5753"/>
</dbReference>
<protein>
    <submittedName>
        <fullName evidence="2">Helix-turn-helix transcriptional regulator</fullName>
    </submittedName>
</protein>
<dbReference type="Pfam" id="PF19054">
    <property type="entry name" value="DUF5753"/>
    <property type="match status" value="1"/>
</dbReference>
<gene>
    <name evidence="2" type="ORF">OUY24_24325</name>
</gene>
<dbReference type="PROSITE" id="PS50943">
    <property type="entry name" value="HTH_CROC1"/>
    <property type="match status" value="1"/>
</dbReference>
<evidence type="ECO:0000259" key="1">
    <source>
        <dbReference type="PROSITE" id="PS50943"/>
    </source>
</evidence>
<feature type="domain" description="HTH cro/C1-type" evidence="1">
    <location>
        <begin position="28"/>
        <end position="83"/>
    </location>
</feature>
<evidence type="ECO:0000313" key="2">
    <source>
        <dbReference type="EMBL" id="MDA0643767.1"/>
    </source>
</evidence>
<evidence type="ECO:0000313" key="3">
    <source>
        <dbReference type="Proteomes" id="UP001212498"/>
    </source>
</evidence>
<dbReference type="Pfam" id="PF13560">
    <property type="entry name" value="HTH_31"/>
    <property type="match status" value="1"/>
</dbReference>
<dbReference type="SUPFAM" id="SSF47413">
    <property type="entry name" value="lambda repressor-like DNA-binding domains"/>
    <property type="match status" value="1"/>
</dbReference>
<dbReference type="InterPro" id="IPR010982">
    <property type="entry name" value="Lambda_DNA-bd_dom_sf"/>
</dbReference>
<dbReference type="RefSeq" id="WP_271277952.1">
    <property type="nucleotide sequence ID" value="NZ_JAPNUD010000076.1"/>
</dbReference>
<dbReference type="Gene3D" id="1.10.260.40">
    <property type="entry name" value="lambda repressor-like DNA-binding domains"/>
    <property type="match status" value="1"/>
</dbReference>
<organism evidence="2 3">
    <name type="scientific">Nonomuraea ferruginea</name>
    <dbReference type="NCBI Taxonomy" id="46174"/>
    <lineage>
        <taxon>Bacteria</taxon>
        <taxon>Bacillati</taxon>
        <taxon>Actinomycetota</taxon>
        <taxon>Actinomycetes</taxon>
        <taxon>Streptosporangiales</taxon>
        <taxon>Streptosporangiaceae</taxon>
        <taxon>Nonomuraea</taxon>
    </lineage>
</organism>
<dbReference type="InterPro" id="IPR001387">
    <property type="entry name" value="Cro/C1-type_HTH"/>
</dbReference>
<dbReference type="EMBL" id="JAPNUD010000076">
    <property type="protein sequence ID" value="MDA0643767.1"/>
    <property type="molecule type" value="Genomic_DNA"/>
</dbReference>
<proteinExistence type="predicted"/>
<comment type="caution">
    <text evidence="2">The sequence shown here is derived from an EMBL/GenBank/DDBJ whole genome shotgun (WGS) entry which is preliminary data.</text>
</comment>